<dbReference type="AlphaFoldDB" id="A0A7U7GFR4"/>
<accession>A0A7U7GFR4</accession>
<keyword evidence="3" id="KW-0328">Glycosyltransferase</keyword>
<feature type="transmembrane region" description="Helical" evidence="8">
    <location>
        <begin position="327"/>
        <end position="344"/>
    </location>
</feature>
<evidence type="ECO:0000256" key="2">
    <source>
        <dbReference type="ARBA" id="ARBA00022475"/>
    </source>
</evidence>
<feature type="domain" description="Aminoarabinose transferase C-terminal" evidence="10">
    <location>
        <begin position="468"/>
        <end position="561"/>
    </location>
</feature>
<dbReference type="RefSeq" id="WP_034436199.1">
    <property type="nucleotide sequence ID" value="NZ_CBTK010000298.1"/>
</dbReference>
<dbReference type="Pfam" id="PF02366">
    <property type="entry name" value="PMT"/>
    <property type="match status" value="1"/>
</dbReference>
<feature type="transmembrane region" description="Helical" evidence="8">
    <location>
        <begin position="395"/>
        <end position="417"/>
    </location>
</feature>
<evidence type="ECO:0000256" key="8">
    <source>
        <dbReference type="SAM" id="Phobius"/>
    </source>
</evidence>
<dbReference type="PANTHER" id="PTHR33908">
    <property type="entry name" value="MANNOSYLTRANSFERASE YKCB-RELATED"/>
    <property type="match status" value="1"/>
</dbReference>
<proteinExistence type="predicted"/>
<name>A0A7U7GFR4_9GAMM</name>
<reference evidence="11 12" key="1">
    <citation type="journal article" date="2014" name="ISME J.">
        <title>Candidatus Competibacter-lineage genomes retrieved from metagenomes reveal functional metabolic diversity.</title>
        <authorList>
            <person name="McIlroy S.J."/>
            <person name="Albertsen M."/>
            <person name="Andresen E.K."/>
            <person name="Saunders A.M."/>
            <person name="Kristiansen R."/>
            <person name="Stokholm-Bjerregaard M."/>
            <person name="Nielsen K.L."/>
            <person name="Nielsen P.H."/>
        </authorList>
    </citation>
    <scope>NUCLEOTIDE SEQUENCE [LARGE SCALE GENOMIC DNA]</scope>
    <source>
        <strain evidence="11 12">Run_B_J11</strain>
    </source>
</reference>
<protein>
    <submittedName>
        <fullName evidence="11">Glycosyl transferase family 39</fullName>
    </submittedName>
</protein>
<dbReference type="GO" id="GO:0009103">
    <property type="term" value="P:lipopolysaccharide biosynthetic process"/>
    <property type="evidence" value="ECO:0007669"/>
    <property type="project" value="UniProtKB-ARBA"/>
</dbReference>
<keyword evidence="4 11" id="KW-0808">Transferase</keyword>
<feature type="transmembrane region" description="Helical" evidence="8">
    <location>
        <begin position="424"/>
        <end position="443"/>
    </location>
</feature>
<feature type="transmembrane region" description="Helical" evidence="8">
    <location>
        <begin position="143"/>
        <end position="161"/>
    </location>
</feature>
<organism evidence="11 12">
    <name type="scientific">Candidatus Contendobacter odensis Run_B_J11</name>
    <dbReference type="NCBI Taxonomy" id="1400861"/>
    <lineage>
        <taxon>Bacteria</taxon>
        <taxon>Pseudomonadati</taxon>
        <taxon>Pseudomonadota</taxon>
        <taxon>Gammaproteobacteria</taxon>
        <taxon>Candidatus Competibacteraceae</taxon>
        <taxon>Candidatus Contendibacter</taxon>
    </lineage>
</organism>
<evidence type="ECO:0000256" key="4">
    <source>
        <dbReference type="ARBA" id="ARBA00022679"/>
    </source>
</evidence>
<feature type="transmembrane region" description="Helical" evidence="8">
    <location>
        <begin position="356"/>
        <end position="375"/>
    </location>
</feature>
<keyword evidence="2" id="KW-1003">Cell membrane</keyword>
<sequence>MLRNKSHALSSFSRFYWLGLLIIFTLIWFSNLEYRKLVRPDEGRYAEISREMAVSGDWVTPRLNDLKYFEKPPLQYWATAAVFRAFGDSHWGARWWPAATTFGCVLLMFWVGRRLFGVEVGLAAAAALGGCSGFVINSHINTLDAGLTAFLTVALLGFLLAQHPDATRKENRNWMRVVWAALALAVLSKGLIGVVLPGAVLAIYILIERDWRRLTRLHIAEGVIILLLIAVPWFVAVSLANHEFARFFFIHEHLERFLTHVHRREGAWWYFVPILLFGVMPWTPFIAVRLRDGWRREGEPGTLQPLRLLLIWVAFIFLFFSASSSKLPFYILPVFPALALFAAVEMQRMEPKTLSRFTWGLAAVSGVLLVVLIGGERMARVFSKEASLFEIARHYVPWIQASVFSFTIGALAAAWLFRSHARSTGIVALAFGSLVAGIVALNGHDQLSRLFSAYHLVRETEAEYGPFDPTAPFYSVQMYDQTLPFYLKRPVTLVQYIDEFALGLDAEPQKGIAQVEDWKQRWIVLDKGYAIMNLTHYERFVSEGLPMRVLTRDPRRVIVSRQ</sequence>
<dbReference type="GO" id="GO:0010041">
    <property type="term" value="P:response to iron(III) ion"/>
    <property type="evidence" value="ECO:0007669"/>
    <property type="project" value="TreeGrafter"/>
</dbReference>
<dbReference type="Pfam" id="PF18583">
    <property type="entry name" value="Arnt_C"/>
    <property type="match status" value="1"/>
</dbReference>
<dbReference type="GO" id="GO:0000030">
    <property type="term" value="F:mannosyltransferase activity"/>
    <property type="evidence" value="ECO:0007669"/>
    <property type="project" value="InterPro"/>
</dbReference>
<dbReference type="EMBL" id="CBTK010000298">
    <property type="protein sequence ID" value="CDH47323.1"/>
    <property type="molecule type" value="Genomic_DNA"/>
</dbReference>
<dbReference type="OrthoDB" id="9775035at2"/>
<gene>
    <name evidence="11" type="ORF">BN874_80013</name>
</gene>
<keyword evidence="7 8" id="KW-0472">Membrane</keyword>
<evidence type="ECO:0000256" key="6">
    <source>
        <dbReference type="ARBA" id="ARBA00022989"/>
    </source>
</evidence>
<dbReference type="InterPro" id="IPR050297">
    <property type="entry name" value="LipidA_mod_glycosyltrf_83"/>
</dbReference>
<evidence type="ECO:0000256" key="7">
    <source>
        <dbReference type="ARBA" id="ARBA00023136"/>
    </source>
</evidence>
<evidence type="ECO:0000313" key="12">
    <source>
        <dbReference type="Proteomes" id="UP000019184"/>
    </source>
</evidence>
<comment type="caution">
    <text evidence="11">The sequence shown here is derived from an EMBL/GenBank/DDBJ whole genome shotgun (WGS) entry which is preliminary data.</text>
</comment>
<feature type="transmembrane region" description="Helical" evidence="8">
    <location>
        <begin position="219"/>
        <end position="240"/>
    </location>
</feature>
<feature type="transmembrane region" description="Helical" evidence="8">
    <location>
        <begin position="302"/>
        <end position="321"/>
    </location>
</feature>
<feature type="domain" description="ArnT-like N-terminal" evidence="9">
    <location>
        <begin position="16"/>
        <end position="238"/>
    </location>
</feature>
<dbReference type="GO" id="GO:0006493">
    <property type="term" value="P:protein O-linked glycosylation"/>
    <property type="evidence" value="ECO:0007669"/>
    <property type="project" value="InterPro"/>
</dbReference>
<keyword evidence="6 8" id="KW-1133">Transmembrane helix</keyword>
<dbReference type="GO" id="GO:0005886">
    <property type="term" value="C:plasma membrane"/>
    <property type="evidence" value="ECO:0007669"/>
    <property type="project" value="UniProtKB-SubCell"/>
</dbReference>
<dbReference type="InterPro" id="IPR040845">
    <property type="entry name" value="Arnt_C"/>
</dbReference>
<dbReference type="GO" id="GO:0016763">
    <property type="term" value="F:pentosyltransferase activity"/>
    <property type="evidence" value="ECO:0007669"/>
    <property type="project" value="TreeGrafter"/>
</dbReference>
<feature type="transmembrane region" description="Helical" evidence="8">
    <location>
        <begin position="15"/>
        <end position="34"/>
    </location>
</feature>
<keyword evidence="5 8" id="KW-0812">Transmembrane</keyword>
<dbReference type="InterPro" id="IPR003342">
    <property type="entry name" value="ArnT-like_N"/>
</dbReference>
<evidence type="ECO:0000259" key="10">
    <source>
        <dbReference type="Pfam" id="PF18583"/>
    </source>
</evidence>
<feature type="transmembrane region" description="Helical" evidence="8">
    <location>
        <begin position="267"/>
        <end position="290"/>
    </location>
</feature>
<feature type="transmembrane region" description="Helical" evidence="8">
    <location>
        <begin position="181"/>
        <end position="207"/>
    </location>
</feature>
<keyword evidence="12" id="KW-1185">Reference proteome</keyword>
<feature type="transmembrane region" description="Helical" evidence="8">
    <location>
        <begin position="116"/>
        <end position="136"/>
    </location>
</feature>
<dbReference type="Proteomes" id="UP000019184">
    <property type="component" value="Unassembled WGS sequence"/>
</dbReference>
<evidence type="ECO:0000256" key="1">
    <source>
        <dbReference type="ARBA" id="ARBA00004651"/>
    </source>
</evidence>
<evidence type="ECO:0000256" key="3">
    <source>
        <dbReference type="ARBA" id="ARBA00022676"/>
    </source>
</evidence>
<evidence type="ECO:0000259" key="9">
    <source>
        <dbReference type="Pfam" id="PF02366"/>
    </source>
</evidence>
<evidence type="ECO:0000256" key="5">
    <source>
        <dbReference type="ARBA" id="ARBA00022692"/>
    </source>
</evidence>
<comment type="subcellular location">
    <subcellularLocation>
        <location evidence="1">Cell membrane</location>
        <topology evidence="1">Multi-pass membrane protein</topology>
    </subcellularLocation>
</comment>
<dbReference type="PANTHER" id="PTHR33908:SF3">
    <property type="entry name" value="UNDECAPRENYL PHOSPHATE-ALPHA-4-AMINO-4-DEOXY-L-ARABINOSE ARABINOSYL TRANSFERASE"/>
    <property type="match status" value="1"/>
</dbReference>
<evidence type="ECO:0000313" key="11">
    <source>
        <dbReference type="EMBL" id="CDH47323.1"/>
    </source>
</evidence>